<reference evidence="7 8" key="1">
    <citation type="submission" date="2023-01" db="EMBL/GenBank/DDBJ databases">
        <title>Complete genome sequence of Roseicyclus marinus strain Dej080120_10.</title>
        <authorList>
            <person name="Ueki S."/>
            <person name="Maruyama F."/>
        </authorList>
    </citation>
    <scope>NUCLEOTIDE SEQUENCE [LARGE SCALE GENOMIC DNA]</scope>
    <source>
        <strain evidence="7 8">Dej080120_10</strain>
    </source>
</reference>
<protein>
    <submittedName>
        <fullName evidence="7">Oxidoreductase</fullName>
    </submittedName>
</protein>
<keyword evidence="2 5" id="KW-0479">Metal-binding</keyword>
<comment type="similarity">
    <text evidence="1 5">Belongs to the iron/ascorbate-dependent oxidoreductase family.</text>
</comment>
<organism evidence="7 8">
    <name type="scientific">Roseicyclus marinus</name>
    <dbReference type="NCBI Taxonomy" id="2161673"/>
    <lineage>
        <taxon>Bacteria</taxon>
        <taxon>Pseudomonadati</taxon>
        <taxon>Pseudomonadota</taxon>
        <taxon>Alphaproteobacteria</taxon>
        <taxon>Rhodobacterales</taxon>
        <taxon>Roseobacteraceae</taxon>
        <taxon>Roseicyclus</taxon>
    </lineage>
</organism>
<dbReference type="EMBL" id="AP027266">
    <property type="protein sequence ID" value="BDW86967.1"/>
    <property type="molecule type" value="Genomic_DNA"/>
</dbReference>
<dbReference type="PROSITE" id="PS51471">
    <property type="entry name" value="FE2OG_OXY"/>
    <property type="match status" value="1"/>
</dbReference>
<evidence type="ECO:0000313" key="7">
    <source>
        <dbReference type="EMBL" id="BDW86967.1"/>
    </source>
</evidence>
<dbReference type="KEGG" id="rmai:MACH21_31440"/>
<keyword evidence="8" id="KW-1185">Reference proteome</keyword>
<evidence type="ECO:0000259" key="6">
    <source>
        <dbReference type="PROSITE" id="PS51471"/>
    </source>
</evidence>
<dbReference type="InterPro" id="IPR026992">
    <property type="entry name" value="DIOX_N"/>
</dbReference>
<dbReference type="AlphaFoldDB" id="A0AA48KJI9"/>
<dbReference type="RefSeq" id="WP_338273067.1">
    <property type="nucleotide sequence ID" value="NZ_AP027266.1"/>
</dbReference>
<dbReference type="PANTHER" id="PTHR10209:SF881">
    <property type="entry name" value="FI07970P-RELATED"/>
    <property type="match status" value="1"/>
</dbReference>
<dbReference type="InterPro" id="IPR005123">
    <property type="entry name" value="Oxoglu/Fe-dep_dioxygenase_dom"/>
</dbReference>
<gene>
    <name evidence="7" type="ORF">MACH21_31440</name>
</gene>
<evidence type="ECO:0000256" key="4">
    <source>
        <dbReference type="ARBA" id="ARBA00023004"/>
    </source>
</evidence>
<evidence type="ECO:0000256" key="5">
    <source>
        <dbReference type="RuleBase" id="RU003682"/>
    </source>
</evidence>
<accession>A0AA48KJI9</accession>
<evidence type="ECO:0000256" key="2">
    <source>
        <dbReference type="ARBA" id="ARBA00022723"/>
    </source>
</evidence>
<dbReference type="InterPro" id="IPR044861">
    <property type="entry name" value="IPNS-like_FE2OG_OXY"/>
</dbReference>
<evidence type="ECO:0000313" key="8">
    <source>
        <dbReference type="Proteomes" id="UP001337723"/>
    </source>
</evidence>
<dbReference type="PRINTS" id="PR00682">
    <property type="entry name" value="IPNSYNTHASE"/>
</dbReference>
<dbReference type="SUPFAM" id="SSF51197">
    <property type="entry name" value="Clavaminate synthase-like"/>
    <property type="match status" value="1"/>
</dbReference>
<dbReference type="Gene3D" id="2.60.120.330">
    <property type="entry name" value="B-lactam Antibiotic, Isopenicillin N Synthase, Chain"/>
    <property type="match status" value="1"/>
</dbReference>
<evidence type="ECO:0000256" key="3">
    <source>
        <dbReference type="ARBA" id="ARBA00023002"/>
    </source>
</evidence>
<feature type="domain" description="Fe2OG dioxygenase" evidence="6">
    <location>
        <begin position="165"/>
        <end position="268"/>
    </location>
</feature>
<dbReference type="Proteomes" id="UP001337723">
    <property type="component" value="Chromosome"/>
</dbReference>
<keyword evidence="4 5" id="KW-0408">Iron</keyword>
<dbReference type="Pfam" id="PF03171">
    <property type="entry name" value="2OG-FeII_Oxy"/>
    <property type="match status" value="1"/>
</dbReference>
<dbReference type="PANTHER" id="PTHR10209">
    <property type="entry name" value="OXIDOREDUCTASE, 2OG-FE II OXYGENASE FAMILY PROTEIN"/>
    <property type="match status" value="1"/>
</dbReference>
<dbReference type="GO" id="GO:0016491">
    <property type="term" value="F:oxidoreductase activity"/>
    <property type="evidence" value="ECO:0007669"/>
    <property type="project" value="UniProtKB-KW"/>
</dbReference>
<dbReference type="InterPro" id="IPR027443">
    <property type="entry name" value="IPNS-like_sf"/>
</dbReference>
<sequence>MIPVLDFNRFSSGTDRDGFVADLGAAARGPGFFLLTGHGIDPALQAGVLAQADAFFGLPLAEKEKVSILKTPHYRGWAHDGLESLDETSGQKDRKESFNIGYDMDPVDPRVLAGEPFRGVNQWPELPGFRDTMLAYYDAALALGVRLCRAIALDLSLPEDHFDTMFHEPLAALRVLHYPPATGAAGEIGAGAHSDYGVVTLLLTDGEPGLQVQPRGGDWIDVPHVQGAYVVNIGDCLMRWTNDIYVSTPHRVLRPKRQRRSVAMFVEANPDVIVAALPGTGAPKYAPIRAADYLQSRLDATYTETVGG</sequence>
<keyword evidence="3 5" id="KW-0560">Oxidoreductase</keyword>
<evidence type="ECO:0000256" key="1">
    <source>
        <dbReference type="ARBA" id="ARBA00008056"/>
    </source>
</evidence>
<dbReference type="Pfam" id="PF14226">
    <property type="entry name" value="DIOX_N"/>
    <property type="match status" value="1"/>
</dbReference>
<proteinExistence type="inferred from homology"/>
<dbReference type="GO" id="GO:0046872">
    <property type="term" value="F:metal ion binding"/>
    <property type="evidence" value="ECO:0007669"/>
    <property type="project" value="UniProtKB-KW"/>
</dbReference>
<name>A0AA48KJI9_9RHOB</name>